<sequence length="110" mass="11278">MQAPCLTLVALVASVTASPTAIKERPTSCRIFQLFASPLATSGGTPRFLQPGTCCCANNFCVITNGGVTAQATLNANMGATFDLNANGATGRESIDFNGFAWTVAGRGVC</sequence>
<dbReference type="AlphaFoldDB" id="A0A8K0TPN7"/>
<proteinExistence type="predicted"/>
<accession>A0A8K0TPN7</accession>
<dbReference type="Proteomes" id="UP000813385">
    <property type="component" value="Unassembled WGS sequence"/>
</dbReference>
<keyword evidence="1" id="KW-0732">Signal</keyword>
<evidence type="ECO:0000313" key="2">
    <source>
        <dbReference type="EMBL" id="KAH7375072.1"/>
    </source>
</evidence>
<comment type="caution">
    <text evidence="2">The sequence shown here is derived from an EMBL/GenBank/DDBJ whole genome shotgun (WGS) entry which is preliminary data.</text>
</comment>
<reference evidence="2" key="1">
    <citation type="journal article" date="2021" name="Nat. Commun.">
        <title>Genetic determinants of endophytism in the Arabidopsis root mycobiome.</title>
        <authorList>
            <person name="Mesny F."/>
            <person name="Miyauchi S."/>
            <person name="Thiergart T."/>
            <person name="Pickel B."/>
            <person name="Atanasova L."/>
            <person name="Karlsson M."/>
            <person name="Huettel B."/>
            <person name="Barry K.W."/>
            <person name="Haridas S."/>
            <person name="Chen C."/>
            <person name="Bauer D."/>
            <person name="Andreopoulos W."/>
            <person name="Pangilinan J."/>
            <person name="LaButti K."/>
            <person name="Riley R."/>
            <person name="Lipzen A."/>
            <person name="Clum A."/>
            <person name="Drula E."/>
            <person name="Henrissat B."/>
            <person name="Kohler A."/>
            <person name="Grigoriev I.V."/>
            <person name="Martin F.M."/>
            <person name="Hacquard S."/>
        </authorList>
    </citation>
    <scope>NUCLEOTIDE SEQUENCE</scope>
    <source>
        <strain evidence="2">MPI-CAGE-AT-0016</strain>
    </source>
</reference>
<name>A0A8K0TPN7_9PEZI</name>
<evidence type="ECO:0000313" key="3">
    <source>
        <dbReference type="Proteomes" id="UP000813385"/>
    </source>
</evidence>
<feature type="chain" id="PRO_5035465218" evidence="1">
    <location>
        <begin position="18"/>
        <end position="110"/>
    </location>
</feature>
<organism evidence="2 3">
    <name type="scientific">Plectosphaerella cucumerina</name>
    <dbReference type="NCBI Taxonomy" id="40658"/>
    <lineage>
        <taxon>Eukaryota</taxon>
        <taxon>Fungi</taxon>
        <taxon>Dikarya</taxon>
        <taxon>Ascomycota</taxon>
        <taxon>Pezizomycotina</taxon>
        <taxon>Sordariomycetes</taxon>
        <taxon>Hypocreomycetidae</taxon>
        <taxon>Glomerellales</taxon>
        <taxon>Plectosphaerellaceae</taxon>
        <taxon>Plectosphaerella</taxon>
    </lineage>
</organism>
<gene>
    <name evidence="2" type="ORF">B0T11DRAFT_5876</name>
</gene>
<dbReference type="EMBL" id="JAGPXD010000001">
    <property type="protein sequence ID" value="KAH7375072.1"/>
    <property type="molecule type" value="Genomic_DNA"/>
</dbReference>
<keyword evidence="3" id="KW-1185">Reference proteome</keyword>
<feature type="signal peptide" evidence="1">
    <location>
        <begin position="1"/>
        <end position="17"/>
    </location>
</feature>
<dbReference type="OrthoDB" id="4796983at2759"/>
<protein>
    <submittedName>
        <fullName evidence="2">Uncharacterized protein</fullName>
    </submittedName>
</protein>
<evidence type="ECO:0000256" key="1">
    <source>
        <dbReference type="SAM" id="SignalP"/>
    </source>
</evidence>